<reference evidence="1 2" key="1">
    <citation type="submission" date="2021-04" db="EMBL/GenBank/DDBJ databases">
        <authorList>
            <person name="Rodrigo-Torres L."/>
            <person name="Arahal R. D."/>
            <person name="Lucena T."/>
        </authorList>
    </citation>
    <scope>NUCLEOTIDE SEQUENCE [LARGE SCALE GENOMIC DNA]</scope>
    <source>
        <strain evidence="1 2">CECT 9623</strain>
    </source>
</reference>
<evidence type="ECO:0008006" key="3">
    <source>
        <dbReference type="Google" id="ProtNLM"/>
    </source>
</evidence>
<dbReference type="Proteomes" id="UP000679725">
    <property type="component" value="Unassembled WGS sequence"/>
</dbReference>
<accession>A0ABM8UWQ4</accession>
<dbReference type="RefSeq" id="WP_215236075.1">
    <property type="nucleotide sequence ID" value="NZ_CAJRAU010000009.1"/>
</dbReference>
<evidence type="ECO:0000313" key="2">
    <source>
        <dbReference type="Proteomes" id="UP000679725"/>
    </source>
</evidence>
<organism evidence="1 2">
    <name type="scientific">Dyadobacter linearis</name>
    <dbReference type="NCBI Taxonomy" id="2823330"/>
    <lineage>
        <taxon>Bacteria</taxon>
        <taxon>Pseudomonadati</taxon>
        <taxon>Bacteroidota</taxon>
        <taxon>Cytophagia</taxon>
        <taxon>Cytophagales</taxon>
        <taxon>Spirosomataceae</taxon>
        <taxon>Dyadobacter</taxon>
    </lineage>
</organism>
<proteinExistence type="predicted"/>
<dbReference type="PROSITE" id="PS51257">
    <property type="entry name" value="PROKAR_LIPOPROTEIN"/>
    <property type="match status" value="1"/>
</dbReference>
<keyword evidence="2" id="KW-1185">Reference proteome</keyword>
<evidence type="ECO:0000313" key="1">
    <source>
        <dbReference type="EMBL" id="CAG5073578.1"/>
    </source>
</evidence>
<dbReference type="InterPro" id="IPR025634">
    <property type="entry name" value="DUF4292"/>
</dbReference>
<gene>
    <name evidence="1" type="ORF">DYBT9623_04810</name>
</gene>
<name>A0ABM8UWQ4_9BACT</name>
<dbReference type="Pfam" id="PF14125">
    <property type="entry name" value="DUF4292"/>
    <property type="match status" value="1"/>
</dbReference>
<sequence>MSNKFSVGLLAICLIWFSACHKQRTSKRNKNNPVADSTLTQATQPVIDSATAGTPANAAPVKINEIEFNYLTAKSKVSLVSKSQNFDNTNVNIRMKKDSVIWLSVTGVGLEVARGLITRDSIVFMDKIHRDYFVFSYEQLSKQYNFDLNFDLLQSMIIGNLPFEPQSEARFVKMNEFYVLKQIVDRLEVDNFISESNLKLSRLKAIEVPTQNAFTLDYEDFKDVNNFLFPFTSIINLNVKSLKDQQVRETNMRIRHTKVEMLNDSPGFPFSVPSSYKRKK</sequence>
<dbReference type="EMBL" id="CAJRAU010000009">
    <property type="protein sequence ID" value="CAG5073578.1"/>
    <property type="molecule type" value="Genomic_DNA"/>
</dbReference>
<protein>
    <recommendedName>
        <fullName evidence="3">DUF4292 domain-containing protein</fullName>
    </recommendedName>
</protein>
<comment type="caution">
    <text evidence="1">The sequence shown here is derived from an EMBL/GenBank/DDBJ whole genome shotgun (WGS) entry which is preliminary data.</text>
</comment>